<gene>
    <name evidence="1" type="ORF">GPM918_LOCUS21323</name>
    <name evidence="2" type="ORF">SRO942_LOCUS21319</name>
</gene>
<accession>A0A814T5U3</accession>
<dbReference type="EMBL" id="CAJOBC010006978">
    <property type="protein sequence ID" value="CAF3917292.1"/>
    <property type="molecule type" value="Genomic_DNA"/>
</dbReference>
<dbReference type="AlphaFoldDB" id="A0A814T5U3"/>
<dbReference type="Proteomes" id="UP000663829">
    <property type="component" value="Unassembled WGS sequence"/>
</dbReference>
<dbReference type="PANTHER" id="PTHR46068:SF1">
    <property type="entry name" value="TRANSPOSASE IS30-LIKE HTH DOMAIN-CONTAINING PROTEIN"/>
    <property type="match status" value="1"/>
</dbReference>
<sequence length="572" mass="67078">MNIIIGIEEKYEKLLQIEPFISNRKFKMNKVDSELILDAKQLPDTTVTSQMNQAPPKEFPKPLADFKKYLESKFCYYSKPIEKAELVSVQPKIAYQCQMKILMETRKLRTEKTPYRWDTNTVLGSHSLGRFFENAEHSGETVGDIWNDYRLSLPSADKFSKTYALSDSVGKVICSDCKGYGGFRHLPTLTVKWFTRSSTWFYQNSFLHNKRIRKGQRTLFWSAKQESWSKGSSIENFVQSISEETPDIPLRANIIRDYNEKHLNPTRNKYNAMRRIDFFVERLSFEEICYTMGENYVNKRNSTSENTFRFCQYPKLQGQTMIYENDYPLNCCGCFGEKAACYSSKDLQKLVLHKWENGYTSAQIFRDLKGEQTSRILFSDEKYFDLDGMYNRQNDRVWAVDRAEADKNSGIKQKQNFPTKVMVWLGACSKGLTPLVIFETGTMDHQRYIKEVLPIAKKYGDEQFGDNWTYQRHGMRPHTHELSLEWCYENMPGIISKDRWSPNSPDLSPLDYSIWSEFVQQINWSVARSKQSLIEELKRAVKKIRPEIVLQSCESWTKRLHRLKKINGGYLH</sequence>
<evidence type="ECO:0000313" key="1">
    <source>
        <dbReference type="EMBL" id="CAF1153856.1"/>
    </source>
</evidence>
<dbReference type="EMBL" id="CAJNOQ010006978">
    <property type="protein sequence ID" value="CAF1153856.1"/>
    <property type="molecule type" value="Genomic_DNA"/>
</dbReference>
<dbReference type="Proteomes" id="UP000681722">
    <property type="component" value="Unassembled WGS sequence"/>
</dbReference>
<evidence type="ECO:0008006" key="4">
    <source>
        <dbReference type="Google" id="ProtNLM"/>
    </source>
</evidence>
<evidence type="ECO:0000313" key="2">
    <source>
        <dbReference type="EMBL" id="CAF3917292.1"/>
    </source>
</evidence>
<dbReference type="GO" id="GO:0003676">
    <property type="term" value="F:nucleic acid binding"/>
    <property type="evidence" value="ECO:0007669"/>
    <property type="project" value="InterPro"/>
</dbReference>
<organism evidence="1 3">
    <name type="scientific">Didymodactylos carnosus</name>
    <dbReference type="NCBI Taxonomy" id="1234261"/>
    <lineage>
        <taxon>Eukaryota</taxon>
        <taxon>Metazoa</taxon>
        <taxon>Spiralia</taxon>
        <taxon>Gnathifera</taxon>
        <taxon>Rotifera</taxon>
        <taxon>Eurotatoria</taxon>
        <taxon>Bdelloidea</taxon>
        <taxon>Philodinida</taxon>
        <taxon>Philodinidae</taxon>
        <taxon>Didymodactylos</taxon>
    </lineage>
</organism>
<dbReference type="Gene3D" id="3.30.420.10">
    <property type="entry name" value="Ribonuclease H-like superfamily/Ribonuclease H"/>
    <property type="match status" value="1"/>
</dbReference>
<proteinExistence type="predicted"/>
<keyword evidence="3" id="KW-1185">Reference proteome</keyword>
<dbReference type="PANTHER" id="PTHR46068">
    <property type="entry name" value="PROTEIN CBG27172"/>
    <property type="match status" value="1"/>
</dbReference>
<evidence type="ECO:0000313" key="3">
    <source>
        <dbReference type="Proteomes" id="UP000663829"/>
    </source>
</evidence>
<protein>
    <recommendedName>
        <fullName evidence="4">Transposase</fullName>
    </recommendedName>
</protein>
<dbReference type="InterPro" id="IPR036397">
    <property type="entry name" value="RNaseH_sf"/>
</dbReference>
<reference evidence="1" key="1">
    <citation type="submission" date="2021-02" db="EMBL/GenBank/DDBJ databases">
        <authorList>
            <person name="Nowell W R."/>
        </authorList>
    </citation>
    <scope>NUCLEOTIDE SEQUENCE</scope>
</reference>
<comment type="caution">
    <text evidence="1">The sequence shown here is derived from an EMBL/GenBank/DDBJ whole genome shotgun (WGS) entry which is preliminary data.</text>
</comment>
<dbReference type="OrthoDB" id="3355217at2759"/>
<name>A0A814T5U3_9BILA</name>